<dbReference type="RefSeq" id="WP_155174116.1">
    <property type="nucleotide sequence ID" value="NZ_BAAAFL010000012.1"/>
</dbReference>
<comment type="caution">
    <text evidence="1">The sequence shown here is derived from an EMBL/GenBank/DDBJ whole genome shotgun (WGS) entry which is preliminary data.</text>
</comment>
<dbReference type="Pfam" id="PF09926">
    <property type="entry name" value="DUF2158"/>
    <property type="match status" value="1"/>
</dbReference>
<keyword evidence="2" id="KW-1185">Reference proteome</keyword>
<protein>
    <submittedName>
        <fullName evidence="1">DUF2158 domain-containing protein</fullName>
    </submittedName>
</protein>
<evidence type="ECO:0000313" key="2">
    <source>
        <dbReference type="Proteomes" id="UP000798808"/>
    </source>
</evidence>
<evidence type="ECO:0000313" key="1">
    <source>
        <dbReference type="EMBL" id="MTI27109.1"/>
    </source>
</evidence>
<proteinExistence type="predicted"/>
<name>A0ABW9RV29_9BACT</name>
<gene>
    <name evidence="1" type="ORF">E1163_19295</name>
</gene>
<reference evidence="1 2" key="1">
    <citation type="submission" date="2019-02" db="EMBL/GenBank/DDBJ databases">
        <authorList>
            <person name="Goldberg S.R."/>
            <person name="Haltli B.A."/>
            <person name="Correa H."/>
            <person name="Russell K.G."/>
        </authorList>
    </citation>
    <scope>NUCLEOTIDE SEQUENCE [LARGE SCALE GENOMIC DNA]</scope>
    <source>
        <strain evidence="1 2">JCM 16186</strain>
    </source>
</reference>
<organism evidence="1 2">
    <name type="scientific">Fulvivirga kasyanovii</name>
    <dbReference type="NCBI Taxonomy" id="396812"/>
    <lineage>
        <taxon>Bacteria</taxon>
        <taxon>Pseudomonadati</taxon>
        <taxon>Bacteroidota</taxon>
        <taxon>Cytophagia</taxon>
        <taxon>Cytophagales</taxon>
        <taxon>Fulvivirgaceae</taxon>
        <taxon>Fulvivirga</taxon>
    </lineage>
</organism>
<dbReference type="Proteomes" id="UP000798808">
    <property type="component" value="Unassembled WGS sequence"/>
</dbReference>
<sequence length="87" mass="9945">MKRYFKPGDRVQLRSGGPVMEVIKYVEGKDFLLGTSTSNHKVLCVWYDKVEGRKEGVFHQNSLIKTKWPVRFLSNKAAFLSNAGNHC</sequence>
<dbReference type="InterPro" id="IPR019226">
    <property type="entry name" value="DUF2158"/>
</dbReference>
<accession>A0ABW9RV29</accession>
<dbReference type="EMBL" id="SMLW01000612">
    <property type="protein sequence ID" value="MTI27109.1"/>
    <property type="molecule type" value="Genomic_DNA"/>
</dbReference>